<keyword evidence="8" id="KW-1185">Reference proteome</keyword>
<reference evidence="7 8" key="1">
    <citation type="journal article" date="2016" name="Genome Announc.">
        <title>Genome Sequence of Madurella mycetomatis mm55, Isolated from a Human Mycetoma Case in Sudan.</title>
        <authorList>
            <person name="Smit S."/>
            <person name="Derks M.F."/>
            <person name="Bervoets S."/>
            <person name="Fahal A."/>
            <person name="van Leeuwen W."/>
            <person name="van Belkum A."/>
            <person name="van de Sande W.W."/>
        </authorList>
    </citation>
    <scope>NUCLEOTIDE SEQUENCE [LARGE SCALE GENOMIC DNA]</scope>
    <source>
        <strain evidence="8">mm55</strain>
    </source>
</reference>
<dbReference type="AlphaFoldDB" id="A0A175W3S7"/>
<organism evidence="7 8">
    <name type="scientific">Madurella mycetomatis</name>
    <dbReference type="NCBI Taxonomy" id="100816"/>
    <lineage>
        <taxon>Eukaryota</taxon>
        <taxon>Fungi</taxon>
        <taxon>Dikarya</taxon>
        <taxon>Ascomycota</taxon>
        <taxon>Pezizomycotina</taxon>
        <taxon>Sordariomycetes</taxon>
        <taxon>Sordariomycetidae</taxon>
        <taxon>Sordariales</taxon>
        <taxon>Sordariales incertae sedis</taxon>
        <taxon>Madurella</taxon>
    </lineage>
</organism>
<sequence length="542" mass="59831">MAQLRKSNTDSSALLRAISSIADPHVCKAVLQGVIDGSIPRSRVLEEFSSGLESSSSASPSQGSPLPTVSCSTSTSCFEQLLSWRSCRPNITDDDVQAEANETSSVRSTILSLPALPLDAYTTQSQEDTWTQTGWTKAHVRHLIDALRTWDHLPFCLFSEDRFLRDYSSGSTQFCSSALVHAILALSTRLINESSDDAGLDQSGWLRSQFFLHKAKAILQYMEPSRTLPDIQALGMLSLYYLRCGQETEAQAYAESFATSISELCQHSLMHGEEEVPVQSCNTYHGAVSLIRMLSLATGRLFNAPITTAQENLFSSDQLSSTAEKMEMTGGSLKPNIQTSRHWNTQFLAANLFRLTEWVYQTIVSAQSNPQAACSGIGTWYLKCLDCMYYHFCLLCAFRPFVGLVMENTNIQPHKICTQAAKSILSLAQSYDDLFTLRRVSGLMPYFITASSLFSLSMEDAGSRVVDMHPRSSDNTCFLNEVEMKDDELDATGDGVPVPQCHVKVSVVAHSRLLLSKMSTTHPAAAAAGRILEREIERRPGF</sequence>
<dbReference type="InterPro" id="IPR051615">
    <property type="entry name" value="Transcr_Regulatory_Elem"/>
</dbReference>
<name>A0A175W3S7_9PEZI</name>
<keyword evidence="1" id="KW-0479">Metal-binding</keyword>
<dbReference type="VEuPathDB" id="FungiDB:MMYC01_205057"/>
<evidence type="ECO:0000256" key="6">
    <source>
        <dbReference type="ARBA" id="ARBA00023242"/>
    </source>
</evidence>
<keyword evidence="2" id="KW-0862">Zinc</keyword>
<evidence type="ECO:0000256" key="2">
    <source>
        <dbReference type="ARBA" id="ARBA00022833"/>
    </source>
</evidence>
<dbReference type="GO" id="GO:0046872">
    <property type="term" value="F:metal ion binding"/>
    <property type="evidence" value="ECO:0007669"/>
    <property type="project" value="UniProtKB-KW"/>
</dbReference>
<evidence type="ECO:0000256" key="1">
    <source>
        <dbReference type="ARBA" id="ARBA00022723"/>
    </source>
</evidence>
<evidence type="ECO:0000313" key="7">
    <source>
        <dbReference type="EMBL" id="KXX78215.1"/>
    </source>
</evidence>
<protein>
    <submittedName>
        <fullName evidence="7">Conidial development protein fluffy</fullName>
    </submittedName>
</protein>
<keyword evidence="4" id="KW-0238">DNA-binding</keyword>
<evidence type="ECO:0000256" key="3">
    <source>
        <dbReference type="ARBA" id="ARBA00023015"/>
    </source>
</evidence>
<evidence type="ECO:0000313" key="8">
    <source>
        <dbReference type="Proteomes" id="UP000078237"/>
    </source>
</evidence>
<dbReference type="GO" id="GO:0003677">
    <property type="term" value="F:DNA binding"/>
    <property type="evidence" value="ECO:0007669"/>
    <property type="project" value="UniProtKB-KW"/>
</dbReference>
<keyword evidence="5" id="KW-0804">Transcription</keyword>
<dbReference type="PANTHER" id="PTHR31313">
    <property type="entry name" value="TY1 ENHANCER ACTIVATOR"/>
    <property type="match status" value="1"/>
</dbReference>
<keyword evidence="6" id="KW-0539">Nucleus</keyword>
<proteinExistence type="predicted"/>
<dbReference type="Proteomes" id="UP000078237">
    <property type="component" value="Unassembled WGS sequence"/>
</dbReference>
<dbReference type="EMBL" id="LCTW02000129">
    <property type="protein sequence ID" value="KXX78215.1"/>
    <property type="molecule type" value="Genomic_DNA"/>
</dbReference>
<evidence type="ECO:0000256" key="4">
    <source>
        <dbReference type="ARBA" id="ARBA00023125"/>
    </source>
</evidence>
<dbReference type="OrthoDB" id="5239226at2759"/>
<keyword evidence="3" id="KW-0805">Transcription regulation</keyword>
<comment type="caution">
    <text evidence="7">The sequence shown here is derived from an EMBL/GenBank/DDBJ whole genome shotgun (WGS) entry which is preliminary data.</text>
</comment>
<dbReference type="CDD" id="cd12148">
    <property type="entry name" value="fungal_TF_MHR"/>
    <property type="match status" value="1"/>
</dbReference>
<dbReference type="PANTHER" id="PTHR31313:SF4">
    <property type="entry name" value="CONIDIAL DEVELOPMENT PROTEIN FLUFFY"/>
    <property type="match status" value="1"/>
</dbReference>
<dbReference type="STRING" id="100816.A0A175W3S7"/>
<evidence type="ECO:0000256" key="5">
    <source>
        <dbReference type="ARBA" id="ARBA00023163"/>
    </source>
</evidence>
<accession>A0A175W3S7</accession>
<gene>
    <name evidence="7" type="ORF">MMYC01_205057</name>
</gene>